<evidence type="ECO:0000313" key="2">
    <source>
        <dbReference type="Proteomes" id="UP001064489"/>
    </source>
</evidence>
<dbReference type="EMBL" id="JAJSOW010000104">
    <property type="protein sequence ID" value="KAI9170186.1"/>
    <property type="molecule type" value="Genomic_DNA"/>
</dbReference>
<organism evidence="1 2">
    <name type="scientific">Acer negundo</name>
    <name type="common">Box elder</name>
    <dbReference type="NCBI Taxonomy" id="4023"/>
    <lineage>
        <taxon>Eukaryota</taxon>
        <taxon>Viridiplantae</taxon>
        <taxon>Streptophyta</taxon>
        <taxon>Embryophyta</taxon>
        <taxon>Tracheophyta</taxon>
        <taxon>Spermatophyta</taxon>
        <taxon>Magnoliopsida</taxon>
        <taxon>eudicotyledons</taxon>
        <taxon>Gunneridae</taxon>
        <taxon>Pentapetalae</taxon>
        <taxon>rosids</taxon>
        <taxon>malvids</taxon>
        <taxon>Sapindales</taxon>
        <taxon>Sapindaceae</taxon>
        <taxon>Hippocastanoideae</taxon>
        <taxon>Acereae</taxon>
        <taxon>Acer</taxon>
    </lineage>
</organism>
<dbReference type="AlphaFoldDB" id="A0AAD5INS9"/>
<reference evidence="1" key="2">
    <citation type="submission" date="2023-02" db="EMBL/GenBank/DDBJ databases">
        <authorList>
            <person name="Swenson N.G."/>
            <person name="Wegrzyn J.L."/>
            <person name="Mcevoy S.L."/>
        </authorList>
    </citation>
    <scope>NUCLEOTIDE SEQUENCE</scope>
    <source>
        <strain evidence="1">91603</strain>
        <tissue evidence="1">Leaf</tissue>
    </source>
</reference>
<keyword evidence="2" id="KW-1185">Reference proteome</keyword>
<reference evidence="1" key="1">
    <citation type="journal article" date="2022" name="Plant J.">
        <title>Strategies of tolerance reflected in two North American maple genomes.</title>
        <authorList>
            <person name="McEvoy S.L."/>
            <person name="Sezen U.U."/>
            <person name="Trouern-Trend A."/>
            <person name="McMahon S.M."/>
            <person name="Schaberg P.G."/>
            <person name="Yang J."/>
            <person name="Wegrzyn J.L."/>
            <person name="Swenson N.G."/>
        </authorList>
    </citation>
    <scope>NUCLEOTIDE SEQUENCE</scope>
    <source>
        <strain evidence="1">91603</strain>
    </source>
</reference>
<comment type="caution">
    <text evidence="1">The sequence shown here is derived from an EMBL/GenBank/DDBJ whole genome shotgun (WGS) entry which is preliminary data.</text>
</comment>
<gene>
    <name evidence="1" type="ORF">LWI28_023994</name>
</gene>
<accession>A0AAD5INS9</accession>
<evidence type="ECO:0000313" key="1">
    <source>
        <dbReference type="EMBL" id="KAI9170186.1"/>
    </source>
</evidence>
<proteinExistence type="predicted"/>
<sequence length="137" mass="15106">MITLVEQVKGSGDKLKDLAKQRNENVEQVQAIEYNTAIEGVIDYSEVSALKQVARGAHSFQEDEKDLSPYVPNSNFGDARLVIEDIKALFEEVGVVICQAVPRNGNSLAHNLAFLAFTSSKETCWLNTSPSCIVSRF</sequence>
<name>A0AAD5INS9_ACENE</name>
<protein>
    <submittedName>
        <fullName evidence="1">Uncharacterized protein</fullName>
    </submittedName>
</protein>
<dbReference type="Proteomes" id="UP001064489">
    <property type="component" value="Chromosome 7"/>
</dbReference>